<evidence type="ECO:0000256" key="4">
    <source>
        <dbReference type="ARBA" id="ARBA00023163"/>
    </source>
</evidence>
<feature type="compositionally biased region" description="Basic residues" evidence="6">
    <location>
        <begin position="20"/>
        <end position="30"/>
    </location>
</feature>
<reference evidence="8" key="1">
    <citation type="submission" date="2022-07" db="EMBL/GenBank/DDBJ databases">
        <title>Phylogenomic reconstructions and comparative analyses of Kickxellomycotina fungi.</title>
        <authorList>
            <person name="Reynolds N.K."/>
            <person name="Stajich J.E."/>
            <person name="Barry K."/>
            <person name="Grigoriev I.V."/>
            <person name="Crous P."/>
            <person name="Smith M.E."/>
        </authorList>
    </citation>
    <scope>NUCLEOTIDE SEQUENCE</scope>
    <source>
        <strain evidence="8">RSA 861</strain>
    </source>
</reference>
<accession>A0A9W8DN96</accession>
<protein>
    <submittedName>
        <fullName evidence="8">Transcription factor</fullName>
    </submittedName>
</protein>
<keyword evidence="2" id="KW-0479">Metal-binding</keyword>
<feature type="compositionally biased region" description="Low complexity" evidence="6">
    <location>
        <begin position="35"/>
        <end position="53"/>
    </location>
</feature>
<evidence type="ECO:0000256" key="2">
    <source>
        <dbReference type="ARBA" id="ARBA00022723"/>
    </source>
</evidence>
<evidence type="ECO:0000313" key="8">
    <source>
        <dbReference type="EMBL" id="KAJ1911299.1"/>
    </source>
</evidence>
<dbReference type="Pfam" id="PF24990">
    <property type="entry name" value="PAS_13"/>
    <property type="match status" value="1"/>
</dbReference>
<feature type="compositionally biased region" description="Low complexity" evidence="6">
    <location>
        <begin position="404"/>
        <end position="418"/>
    </location>
</feature>
<evidence type="ECO:0000256" key="1">
    <source>
        <dbReference type="ARBA" id="ARBA00004123"/>
    </source>
</evidence>
<dbReference type="GO" id="GO:0005634">
    <property type="term" value="C:nucleus"/>
    <property type="evidence" value="ECO:0007669"/>
    <property type="project" value="UniProtKB-SubCell"/>
</dbReference>
<comment type="caution">
    <text evidence="8">The sequence shown here is derived from an EMBL/GenBank/DDBJ whole genome shotgun (WGS) entry which is preliminary data.</text>
</comment>
<dbReference type="GO" id="GO:0046872">
    <property type="term" value="F:metal ion binding"/>
    <property type="evidence" value="ECO:0007669"/>
    <property type="project" value="UniProtKB-KW"/>
</dbReference>
<feature type="compositionally biased region" description="Basic and acidic residues" evidence="6">
    <location>
        <begin position="1"/>
        <end position="15"/>
    </location>
</feature>
<dbReference type="Proteomes" id="UP001150569">
    <property type="component" value="Unassembled WGS sequence"/>
</dbReference>
<evidence type="ECO:0000256" key="3">
    <source>
        <dbReference type="ARBA" id="ARBA00023015"/>
    </source>
</evidence>
<evidence type="ECO:0000256" key="6">
    <source>
        <dbReference type="SAM" id="MobiDB-lite"/>
    </source>
</evidence>
<evidence type="ECO:0000256" key="5">
    <source>
        <dbReference type="ARBA" id="ARBA00023242"/>
    </source>
</evidence>
<gene>
    <name evidence="8" type="primary">RDS2_1</name>
    <name evidence="8" type="ORF">IWQ60_010209</name>
</gene>
<dbReference type="OrthoDB" id="65716at2759"/>
<dbReference type="PANTHER" id="PTHR31986:SF7">
    <property type="entry name" value="REGULATOR OF DRUG SENSITIVITY 2"/>
    <property type="match status" value="1"/>
</dbReference>
<keyword evidence="3" id="KW-0805">Transcription regulation</keyword>
<feature type="domain" description="ERT1/acuK family PAS" evidence="7">
    <location>
        <begin position="308"/>
        <end position="502"/>
    </location>
</feature>
<keyword evidence="4" id="KW-0804">Transcription</keyword>
<dbReference type="PANTHER" id="PTHR31986">
    <property type="entry name" value="REGULATOR OF DRUG SENSITIVITY 2"/>
    <property type="match status" value="1"/>
</dbReference>
<dbReference type="InterPro" id="IPR053045">
    <property type="entry name" value="Zinc_cluster_trans_reg"/>
</dbReference>
<feature type="region of interest" description="Disordered" evidence="6">
    <location>
        <begin position="388"/>
        <end position="471"/>
    </location>
</feature>
<comment type="subcellular location">
    <subcellularLocation>
        <location evidence="1">Nucleus</location>
    </subcellularLocation>
</comment>
<sequence>MQARDDTGDPRERRPLGVGRNKRKKVNKAHISHDTAPPSASPSANTSSQSPNPMHNYLQALMGFPLTGLTFASQQVGDEYSVFSNILQNLDGNSTVCPIGSSAGPLPNFNAPSGPYPPAMPYPNANNGSTATTATPVSLQSHAPPSAAMSVGLISTAPAVPLPPSSILSSQPIIANGTGPAFSAPQPTIVPLAGSYPTNATEKFFHIAADPSDTTSEGRLRQVINAKYEAGMLTPYNYVKGYSRLQSYMEKSMSPLGQARILSVLSFFRPTFRNIAQSLKDFDLVVVEEMFERYLLEYDRMFSAIGIPACLWRRTGEIYKANKEFANLIKVPLSELKEGRLSIYELMMEESAVNYWEKYGNIAFDASQKAVLTSCILQQPTDLNDGLVNSDCGGNSSFPPPQASPATATTTPTAGGQSYRQSPVANGCQPHHTYGSNASTPHTGTLQPSPSLTIPRTPPPQSAGGGNRSGSRHFQPIPCCFSFTIRRDKYNIPLVIVGNFLPVRPM</sequence>
<keyword evidence="9" id="KW-1185">Reference proteome</keyword>
<name>A0A9W8DN96_9FUNG</name>
<feature type="region of interest" description="Disordered" evidence="6">
    <location>
        <begin position="1"/>
        <end position="56"/>
    </location>
</feature>
<dbReference type="AlphaFoldDB" id="A0A9W8DN96"/>
<keyword evidence="5" id="KW-0539">Nucleus</keyword>
<feature type="compositionally biased region" description="Polar residues" evidence="6">
    <location>
        <begin position="434"/>
        <end position="454"/>
    </location>
</feature>
<dbReference type="EMBL" id="JANBPT010000947">
    <property type="protein sequence ID" value="KAJ1911299.1"/>
    <property type="molecule type" value="Genomic_DNA"/>
</dbReference>
<dbReference type="InterPro" id="IPR056751">
    <property type="entry name" value="PAS_13"/>
</dbReference>
<evidence type="ECO:0000313" key="9">
    <source>
        <dbReference type="Proteomes" id="UP001150569"/>
    </source>
</evidence>
<organism evidence="8 9">
    <name type="scientific">Tieghemiomyces parasiticus</name>
    <dbReference type="NCBI Taxonomy" id="78921"/>
    <lineage>
        <taxon>Eukaryota</taxon>
        <taxon>Fungi</taxon>
        <taxon>Fungi incertae sedis</taxon>
        <taxon>Zoopagomycota</taxon>
        <taxon>Kickxellomycotina</taxon>
        <taxon>Dimargaritomycetes</taxon>
        <taxon>Dimargaritales</taxon>
        <taxon>Dimargaritaceae</taxon>
        <taxon>Tieghemiomyces</taxon>
    </lineage>
</organism>
<proteinExistence type="predicted"/>
<evidence type="ECO:0000259" key="7">
    <source>
        <dbReference type="Pfam" id="PF24990"/>
    </source>
</evidence>
<dbReference type="GO" id="GO:0000977">
    <property type="term" value="F:RNA polymerase II transcription regulatory region sequence-specific DNA binding"/>
    <property type="evidence" value="ECO:0007669"/>
    <property type="project" value="TreeGrafter"/>
</dbReference>